<dbReference type="PANTHER" id="PTHR47584:SF14">
    <property type="entry name" value="L10-INTERACTING MYB DOMAIN-CONTAINING PROTEIN-LIKE"/>
    <property type="match status" value="1"/>
</dbReference>
<accession>A0ABU6Z6I3</accession>
<dbReference type="Proteomes" id="UP001341840">
    <property type="component" value="Unassembled WGS sequence"/>
</dbReference>
<evidence type="ECO:0000313" key="2">
    <source>
        <dbReference type="Proteomes" id="UP001341840"/>
    </source>
</evidence>
<organism evidence="1 2">
    <name type="scientific">Stylosanthes scabra</name>
    <dbReference type="NCBI Taxonomy" id="79078"/>
    <lineage>
        <taxon>Eukaryota</taxon>
        <taxon>Viridiplantae</taxon>
        <taxon>Streptophyta</taxon>
        <taxon>Embryophyta</taxon>
        <taxon>Tracheophyta</taxon>
        <taxon>Spermatophyta</taxon>
        <taxon>Magnoliopsida</taxon>
        <taxon>eudicotyledons</taxon>
        <taxon>Gunneridae</taxon>
        <taxon>Pentapetalae</taxon>
        <taxon>rosids</taxon>
        <taxon>fabids</taxon>
        <taxon>Fabales</taxon>
        <taxon>Fabaceae</taxon>
        <taxon>Papilionoideae</taxon>
        <taxon>50 kb inversion clade</taxon>
        <taxon>dalbergioids sensu lato</taxon>
        <taxon>Dalbergieae</taxon>
        <taxon>Pterocarpus clade</taxon>
        <taxon>Stylosanthes</taxon>
    </lineage>
</organism>
<keyword evidence="2" id="KW-1185">Reference proteome</keyword>
<dbReference type="EMBL" id="JASCZI010271876">
    <property type="protein sequence ID" value="MED6216398.1"/>
    <property type="molecule type" value="Genomic_DNA"/>
</dbReference>
<sequence>MQFNKVNAPLDVWEDMYTKGRYYKQFKKSGFEWDYEILGEIFNNSTASGQLSHASTKEPPTSDEEKLLEKDFLSKGVHVDGTFVDVYEDVGYEKKVKRRKLIESSGERRRKESKNARSDKFDDALEKWTESVNARIEISKSKTERYNAYSIEACIEVLNSMENVSRSIYNKAVTKFVTTECRCIFMTMPAARRMEWLNDLD</sequence>
<dbReference type="InterPro" id="IPR045026">
    <property type="entry name" value="LIMYB"/>
</dbReference>
<proteinExistence type="predicted"/>
<evidence type="ECO:0008006" key="3">
    <source>
        <dbReference type="Google" id="ProtNLM"/>
    </source>
</evidence>
<comment type="caution">
    <text evidence="1">The sequence shown here is derived from an EMBL/GenBank/DDBJ whole genome shotgun (WGS) entry which is preliminary data.</text>
</comment>
<evidence type="ECO:0000313" key="1">
    <source>
        <dbReference type="EMBL" id="MED6216398.1"/>
    </source>
</evidence>
<name>A0ABU6Z6I3_9FABA</name>
<gene>
    <name evidence="1" type="ORF">PIB30_007376</name>
</gene>
<reference evidence="1 2" key="1">
    <citation type="journal article" date="2023" name="Plants (Basel)">
        <title>Bridging the Gap: Combining Genomics and Transcriptomics Approaches to Understand Stylosanthes scabra, an Orphan Legume from the Brazilian Caatinga.</title>
        <authorList>
            <person name="Ferreira-Neto J.R.C."/>
            <person name="da Silva M.D."/>
            <person name="Binneck E."/>
            <person name="de Melo N.F."/>
            <person name="da Silva R.H."/>
            <person name="de Melo A.L.T.M."/>
            <person name="Pandolfi V."/>
            <person name="Bustamante F.O."/>
            <person name="Brasileiro-Vidal A.C."/>
            <person name="Benko-Iseppon A.M."/>
        </authorList>
    </citation>
    <scope>NUCLEOTIDE SEQUENCE [LARGE SCALE GENOMIC DNA]</scope>
    <source>
        <tissue evidence="1">Leaves</tissue>
    </source>
</reference>
<dbReference type="PANTHER" id="PTHR47584">
    <property type="match status" value="1"/>
</dbReference>
<protein>
    <recommendedName>
        <fullName evidence="3">Myb/SANT-like domain-containing protein</fullName>
    </recommendedName>
</protein>